<dbReference type="PANTHER" id="PTHR36460">
    <property type="entry name" value="UPF0132 DOMAIN PROTEIN (AFU_ORTHOLOGUE AFUA_3G10255)"/>
    <property type="match status" value="1"/>
</dbReference>
<evidence type="ECO:0000313" key="7">
    <source>
        <dbReference type="Proteomes" id="UP000178681"/>
    </source>
</evidence>
<dbReference type="Proteomes" id="UP000178681">
    <property type="component" value="Unassembled WGS sequence"/>
</dbReference>
<gene>
    <name evidence="6" type="ORF">A2872_01440</name>
</gene>
<name>A0A1F5Z481_9BACT</name>
<dbReference type="InterPro" id="IPR019109">
    <property type="entry name" value="MamF_MmsF"/>
</dbReference>
<keyword evidence="4 5" id="KW-0472">Membrane</keyword>
<dbReference type="STRING" id="1798377.A2872_01440"/>
<dbReference type="EMBL" id="MFJG01000009">
    <property type="protein sequence ID" value="OGG07251.1"/>
    <property type="molecule type" value="Genomic_DNA"/>
</dbReference>
<dbReference type="AlphaFoldDB" id="A0A1F5Z481"/>
<comment type="caution">
    <text evidence="6">The sequence shown here is derived from an EMBL/GenBank/DDBJ whole genome shotgun (WGS) entry which is preliminary data.</text>
</comment>
<dbReference type="GO" id="GO:0016020">
    <property type="term" value="C:membrane"/>
    <property type="evidence" value="ECO:0007669"/>
    <property type="project" value="UniProtKB-SubCell"/>
</dbReference>
<comment type="subcellular location">
    <subcellularLocation>
        <location evidence="1">Membrane</location>
        <topology evidence="1">Multi-pass membrane protein</topology>
    </subcellularLocation>
</comment>
<keyword evidence="3 5" id="KW-1133">Transmembrane helix</keyword>
<protein>
    <recommendedName>
        <fullName evidence="8">DUF4870 domain-containing protein</fullName>
    </recommendedName>
</protein>
<dbReference type="Pfam" id="PF09685">
    <property type="entry name" value="MamF_MmsF"/>
    <property type="match status" value="1"/>
</dbReference>
<evidence type="ECO:0000256" key="2">
    <source>
        <dbReference type="ARBA" id="ARBA00022692"/>
    </source>
</evidence>
<keyword evidence="2 5" id="KW-0812">Transmembrane</keyword>
<proteinExistence type="predicted"/>
<evidence type="ECO:0000256" key="1">
    <source>
        <dbReference type="ARBA" id="ARBA00004141"/>
    </source>
</evidence>
<evidence type="ECO:0008006" key="8">
    <source>
        <dbReference type="Google" id="ProtNLM"/>
    </source>
</evidence>
<evidence type="ECO:0000256" key="3">
    <source>
        <dbReference type="ARBA" id="ARBA00022989"/>
    </source>
</evidence>
<dbReference type="PANTHER" id="PTHR36460:SF1">
    <property type="entry name" value="UPF0132 DOMAIN PROTEIN (AFU_ORTHOLOGUE AFUA_3G10255)"/>
    <property type="match status" value="1"/>
</dbReference>
<feature type="transmembrane region" description="Helical" evidence="5">
    <location>
        <begin position="12"/>
        <end position="30"/>
    </location>
</feature>
<organism evidence="6 7">
    <name type="scientific">Candidatus Gottesmanbacteria bacterium RIFCSPHIGHO2_01_FULL_42_12</name>
    <dbReference type="NCBI Taxonomy" id="1798377"/>
    <lineage>
        <taxon>Bacteria</taxon>
        <taxon>Candidatus Gottesmaniibacteriota</taxon>
    </lineage>
</organism>
<feature type="transmembrane region" description="Helical" evidence="5">
    <location>
        <begin position="50"/>
        <end position="83"/>
    </location>
</feature>
<evidence type="ECO:0000256" key="4">
    <source>
        <dbReference type="ARBA" id="ARBA00023136"/>
    </source>
</evidence>
<evidence type="ECO:0000313" key="6">
    <source>
        <dbReference type="EMBL" id="OGG07251.1"/>
    </source>
</evidence>
<sequence>MKSNLPVNVASALCYVPFVGWIAAVVFLIIESEKTVRYNAVQALVLSLVLWVLPFALGITIVLAILSPLVMIAGLILEIVLAVKTYGGEKVTLPVVSKWTEKVLERLNSATGKK</sequence>
<evidence type="ECO:0000256" key="5">
    <source>
        <dbReference type="SAM" id="Phobius"/>
    </source>
</evidence>
<reference evidence="6 7" key="1">
    <citation type="journal article" date="2016" name="Nat. Commun.">
        <title>Thousands of microbial genomes shed light on interconnected biogeochemical processes in an aquifer system.</title>
        <authorList>
            <person name="Anantharaman K."/>
            <person name="Brown C.T."/>
            <person name="Hug L.A."/>
            <person name="Sharon I."/>
            <person name="Castelle C.J."/>
            <person name="Probst A.J."/>
            <person name="Thomas B.C."/>
            <person name="Singh A."/>
            <person name="Wilkins M.J."/>
            <person name="Karaoz U."/>
            <person name="Brodie E.L."/>
            <person name="Williams K.H."/>
            <person name="Hubbard S.S."/>
            <person name="Banfield J.F."/>
        </authorList>
    </citation>
    <scope>NUCLEOTIDE SEQUENCE [LARGE SCALE GENOMIC DNA]</scope>
</reference>
<accession>A0A1F5Z481</accession>